<sequence length="185" mass="18364">MNRTTLCAGSSSSSRGAAAGGIGGGGGGPSASGCWLPLLHEELCALMTAAELAQQPPESHVVVVSPVACEEPLAGLLGASTSGMVMSASTVPFVLAPGEQLALPVRDRTGRLAAALLLGLADLGPAAADDDAAATGPVAALPGGCGLYLTPHDVAELQRLAQFFGYGMFSDPDHTAFLSKVTSCC</sequence>
<proteinExistence type="predicted"/>
<feature type="compositionally biased region" description="Low complexity" evidence="1">
    <location>
        <begin position="8"/>
        <end position="17"/>
    </location>
</feature>
<gene>
    <name evidence="2" type="ORF">HYH02_012868</name>
</gene>
<evidence type="ECO:0000313" key="2">
    <source>
        <dbReference type="EMBL" id="KAG2432734.1"/>
    </source>
</evidence>
<reference evidence="2" key="1">
    <citation type="journal article" date="2020" name="bioRxiv">
        <title>Comparative genomics of Chlamydomonas.</title>
        <authorList>
            <person name="Craig R.J."/>
            <person name="Hasan A.R."/>
            <person name="Ness R.W."/>
            <person name="Keightley P.D."/>
        </authorList>
    </citation>
    <scope>NUCLEOTIDE SEQUENCE</scope>
    <source>
        <strain evidence="2">CCAP 11/173</strain>
    </source>
</reference>
<name>A0A835W0P8_9CHLO</name>
<dbReference type="AlphaFoldDB" id="A0A835W0P8"/>
<protein>
    <submittedName>
        <fullName evidence="2">Uncharacterized protein</fullName>
    </submittedName>
</protein>
<dbReference type="EMBL" id="JAEHOD010000065">
    <property type="protein sequence ID" value="KAG2432734.1"/>
    <property type="molecule type" value="Genomic_DNA"/>
</dbReference>
<organism evidence="2 3">
    <name type="scientific">Chlamydomonas schloesseri</name>
    <dbReference type="NCBI Taxonomy" id="2026947"/>
    <lineage>
        <taxon>Eukaryota</taxon>
        <taxon>Viridiplantae</taxon>
        <taxon>Chlorophyta</taxon>
        <taxon>core chlorophytes</taxon>
        <taxon>Chlorophyceae</taxon>
        <taxon>CS clade</taxon>
        <taxon>Chlamydomonadales</taxon>
        <taxon>Chlamydomonadaceae</taxon>
        <taxon>Chlamydomonas</taxon>
    </lineage>
</organism>
<comment type="caution">
    <text evidence="2">The sequence shown here is derived from an EMBL/GenBank/DDBJ whole genome shotgun (WGS) entry which is preliminary data.</text>
</comment>
<evidence type="ECO:0000256" key="1">
    <source>
        <dbReference type="SAM" id="MobiDB-lite"/>
    </source>
</evidence>
<dbReference type="Proteomes" id="UP000613740">
    <property type="component" value="Unassembled WGS sequence"/>
</dbReference>
<evidence type="ECO:0000313" key="3">
    <source>
        <dbReference type="Proteomes" id="UP000613740"/>
    </source>
</evidence>
<keyword evidence="3" id="KW-1185">Reference proteome</keyword>
<accession>A0A835W0P8</accession>
<dbReference type="PROSITE" id="PS51257">
    <property type="entry name" value="PROKAR_LIPOPROTEIN"/>
    <property type="match status" value="1"/>
</dbReference>
<feature type="region of interest" description="Disordered" evidence="1">
    <location>
        <begin position="1"/>
        <end position="22"/>
    </location>
</feature>